<gene>
    <name evidence="3" type="ORF">IFM46972_03407</name>
</gene>
<organism evidence="3 4">
    <name type="scientific">Aspergillus udagawae</name>
    <dbReference type="NCBI Taxonomy" id="91492"/>
    <lineage>
        <taxon>Eukaryota</taxon>
        <taxon>Fungi</taxon>
        <taxon>Dikarya</taxon>
        <taxon>Ascomycota</taxon>
        <taxon>Pezizomycotina</taxon>
        <taxon>Eurotiomycetes</taxon>
        <taxon>Eurotiomycetidae</taxon>
        <taxon>Eurotiales</taxon>
        <taxon>Aspergillaceae</taxon>
        <taxon>Aspergillus</taxon>
        <taxon>Aspergillus subgen. Fumigati</taxon>
    </lineage>
</organism>
<evidence type="ECO:0000256" key="2">
    <source>
        <dbReference type="SAM" id="MobiDB-lite"/>
    </source>
</evidence>
<dbReference type="PANTHER" id="PTHR34598:SF1">
    <property type="entry name" value="PUTATIVE (AFU_ORTHOLOGUE AFUA_3G13140)-RELATED"/>
    <property type="match status" value="1"/>
</dbReference>
<reference evidence="3 4" key="1">
    <citation type="submission" date="2020-01" db="EMBL/GenBank/DDBJ databases">
        <title>Draft genome sequence of Aspergillus udagawae IFM 46972.</title>
        <authorList>
            <person name="Takahashi H."/>
            <person name="Yaguchi T."/>
        </authorList>
    </citation>
    <scope>NUCLEOTIDE SEQUENCE [LARGE SCALE GENOMIC DNA]</scope>
    <source>
        <strain evidence="3 4">IFM 46972</strain>
    </source>
</reference>
<feature type="region of interest" description="Disordered" evidence="2">
    <location>
        <begin position="23"/>
        <end position="48"/>
    </location>
</feature>
<dbReference type="InterPro" id="IPR044053">
    <property type="entry name" value="AsaB-like"/>
</dbReference>
<dbReference type="Proteomes" id="UP000465221">
    <property type="component" value="Unassembled WGS sequence"/>
</dbReference>
<name>A0A8H3NDS2_9EURO</name>
<sequence>MSPNPTEPIPRGSVEVALNFFEPPVDGSPPFQYAQEPPPGQPASNYTQPTVHASLTDIRGRESKYNLDHDAFQCLQSVQSLSEIPYETFLADDQIKEIYYPAVERLLLEHVTGAHKVVVFHHVVRMDRPDNPINRRPLLTVHADQTPRAAVATIRQHIRGPEEVDLLLRSRYRIINVWKPINGAVESSPLAFASGSSVDPADLVPIELRFPNEISESVGVKYNAKQRWLYWSGMENNECLLLKCSDSLENVPAVQVPHSAFIDPRSRPGAKPRESIEIRATQMAMNWMIDYPAILRLIQAEQSIVDRHVQKI</sequence>
<protein>
    <recommendedName>
        <fullName evidence="5">Methyltransferase</fullName>
    </recommendedName>
</protein>
<dbReference type="NCBIfam" id="NF041278">
    <property type="entry name" value="CmcJ_NvfI_EfuI"/>
    <property type="match status" value="1"/>
</dbReference>
<evidence type="ECO:0008006" key="5">
    <source>
        <dbReference type="Google" id="ProtNLM"/>
    </source>
</evidence>
<accession>A0A8H3NDS2</accession>
<proteinExistence type="inferred from homology"/>
<dbReference type="GO" id="GO:0016491">
    <property type="term" value="F:oxidoreductase activity"/>
    <property type="evidence" value="ECO:0007669"/>
    <property type="project" value="InterPro"/>
</dbReference>
<comment type="similarity">
    <text evidence="1">Belongs to the asaB hydroxylase/desaturase family.</text>
</comment>
<dbReference type="EMBL" id="BLKC01000018">
    <property type="protein sequence ID" value="GFF32016.1"/>
    <property type="molecule type" value="Genomic_DNA"/>
</dbReference>
<evidence type="ECO:0000256" key="1">
    <source>
        <dbReference type="ARBA" id="ARBA00023604"/>
    </source>
</evidence>
<dbReference type="PANTHER" id="PTHR34598">
    <property type="entry name" value="BLL6449 PROTEIN"/>
    <property type="match status" value="1"/>
</dbReference>
<dbReference type="AlphaFoldDB" id="A0A8H3NDS2"/>
<evidence type="ECO:0000313" key="3">
    <source>
        <dbReference type="EMBL" id="GFF32016.1"/>
    </source>
</evidence>
<comment type="caution">
    <text evidence="3">The sequence shown here is derived from an EMBL/GenBank/DDBJ whole genome shotgun (WGS) entry which is preliminary data.</text>
</comment>
<evidence type="ECO:0000313" key="4">
    <source>
        <dbReference type="Proteomes" id="UP000465221"/>
    </source>
</evidence>